<accession>X0ULF8</accession>
<feature type="non-terminal residue" evidence="1">
    <location>
        <position position="110"/>
    </location>
</feature>
<gene>
    <name evidence="1" type="ORF">S01H1_27370</name>
</gene>
<name>X0ULF8_9ZZZZ</name>
<evidence type="ECO:0000313" key="1">
    <source>
        <dbReference type="EMBL" id="GAF89320.1"/>
    </source>
</evidence>
<protein>
    <submittedName>
        <fullName evidence="1">Uncharacterized protein</fullName>
    </submittedName>
</protein>
<proteinExistence type="predicted"/>
<reference evidence="1" key="1">
    <citation type="journal article" date="2014" name="Front. Microbiol.">
        <title>High frequency of phylogenetically diverse reductive dehalogenase-homologous genes in deep subseafloor sedimentary metagenomes.</title>
        <authorList>
            <person name="Kawai M."/>
            <person name="Futagami T."/>
            <person name="Toyoda A."/>
            <person name="Takaki Y."/>
            <person name="Nishi S."/>
            <person name="Hori S."/>
            <person name="Arai W."/>
            <person name="Tsubouchi T."/>
            <person name="Morono Y."/>
            <person name="Uchiyama I."/>
            <person name="Ito T."/>
            <person name="Fujiyama A."/>
            <person name="Inagaki F."/>
            <person name="Takami H."/>
        </authorList>
    </citation>
    <scope>NUCLEOTIDE SEQUENCE</scope>
    <source>
        <strain evidence="1">Expedition CK06-06</strain>
    </source>
</reference>
<dbReference type="AlphaFoldDB" id="X0ULF8"/>
<comment type="caution">
    <text evidence="1">The sequence shown here is derived from an EMBL/GenBank/DDBJ whole genome shotgun (WGS) entry which is preliminary data.</text>
</comment>
<organism evidence="1">
    <name type="scientific">marine sediment metagenome</name>
    <dbReference type="NCBI Taxonomy" id="412755"/>
    <lineage>
        <taxon>unclassified sequences</taxon>
        <taxon>metagenomes</taxon>
        <taxon>ecological metagenomes</taxon>
    </lineage>
</organism>
<dbReference type="EMBL" id="BARS01016657">
    <property type="protein sequence ID" value="GAF89320.1"/>
    <property type="molecule type" value="Genomic_DNA"/>
</dbReference>
<sequence length="110" mass="12642">MEFMVSDEWKATYPGAAVGILAMRGVSNPDRHSALDERKEELEHQLRSKYSGYDRAALKALPTIQAYNNYYKLFKKTYHVQLQLESVVFKDKSIPHVSALVEAMFMAELK</sequence>